<evidence type="ECO:0000313" key="2">
    <source>
        <dbReference type="Proteomes" id="UP000595278"/>
    </source>
</evidence>
<sequence length="390" mass="44238">MTAGNKKFLKVFYLLCITMMALLWLQQRSINAYWIQTYHQGSPLSVLDKYSAWQVGGDITAFLSTQLESVQADITALNDETIAVVNNHLINMQDDIPLVDNQSAEELALLIDSQAVFKSSSLLIFPQKPFLQVVEIKAMDKEQVITNSGLLIVSPAFKDRSEPELIVNKDNRFLLEKGQKVFFVGDSLMQGVAPHAMRSLLKVHGIESINLSKQSTGLSYPRFYNWPQMARETFSKNPDIKLMVVFMGPNDPWDFPVVRGKRFLKFNTPEWEGVYRARIQQLINAATDHGAQVLWIGVPNMKDTKLNVGVIKLNKIYQSQVTIAGQRYIPSNDLLGMQDDQFVKFLRIPNRGNVTLRTDDGVHFTIIGQKRIADKIISLLRFNDSMDVNK</sequence>
<dbReference type="EMBL" id="CP067393">
    <property type="protein sequence ID" value="QQP85889.1"/>
    <property type="molecule type" value="Genomic_DNA"/>
</dbReference>
<gene>
    <name evidence="1" type="ORF">JHT90_01100</name>
</gene>
<dbReference type="InterPro" id="IPR007407">
    <property type="entry name" value="DUF459"/>
</dbReference>
<dbReference type="Gene3D" id="3.40.50.1110">
    <property type="entry name" value="SGNH hydrolase"/>
    <property type="match status" value="1"/>
</dbReference>
<keyword evidence="2" id="KW-1185">Reference proteome</keyword>
<reference evidence="1 2" key="1">
    <citation type="submission" date="2021-01" db="EMBL/GenBank/DDBJ databases">
        <title>Entomomonas sp. F2A isolated from a house cricket (Acheta domesticus).</title>
        <authorList>
            <person name="Spergser J."/>
            <person name="Busse H.-J."/>
        </authorList>
    </citation>
    <scope>NUCLEOTIDE SEQUENCE [LARGE SCALE GENOMIC DNA]</scope>
    <source>
        <strain evidence="1 2">F2A</strain>
    </source>
</reference>
<dbReference type="AlphaFoldDB" id="A0A974NG07"/>
<accession>A0A974NG07</accession>
<protein>
    <submittedName>
        <fullName evidence="1">DUF459 domain-containing protein</fullName>
    </submittedName>
</protein>
<dbReference type="InterPro" id="IPR036514">
    <property type="entry name" value="SGNH_hydro_sf"/>
</dbReference>
<dbReference type="Pfam" id="PF04311">
    <property type="entry name" value="DUF459"/>
    <property type="match status" value="1"/>
</dbReference>
<dbReference type="Proteomes" id="UP000595278">
    <property type="component" value="Chromosome"/>
</dbReference>
<name>A0A974NG07_9GAMM</name>
<organism evidence="1 2">
    <name type="scientific">Entomomonas asaccharolytica</name>
    <dbReference type="NCBI Taxonomy" id="2785331"/>
    <lineage>
        <taxon>Bacteria</taxon>
        <taxon>Pseudomonadati</taxon>
        <taxon>Pseudomonadota</taxon>
        <taxon>Gammaproteobacteria</taxon>
        <taxon>Pseudomonadales</taxon>
        <taxon>Pseudomonadaceae</taxon>
        <taxon>Entomomonas</taxon>
    </lineage>
</organism>
<dbReference type="RefSeq" id="WP_201093060.1">
    <property type="nucleotide sequence ID" value="NZ_CP067393.1"/>
</dbReference>
<dbReference type="CDD" id="cd01829">
    <property type="entry name" value="SGNH_hydrolase_peri2"/>
    <property type="match status" value="1"/>
</dbReference>
<dbReference type="KEGG" id="eaz:JHT90_01100"/>
<proteinExistence type="predicted"/>
<dbReference type="GO" id="GO:0016788">
    <property type="term" value="F:hydrolase activity, acting on ester bonds"/>
    <property type="evidence" value="ECO:0007669"/>
    <property type="project" value="UniProtKB-ARBA"/>
</dbReference>
<evidence type="ECO:0000313" key="1">
    <source>
        <dbReference type="EMBL" id="QQP85889.1"/>
    </source>
</evidence>
<dbReference type="SUPFAM" id="SSF52266">
    <property type="entry name" value="SGNH hydrolase"/>
    <property type="match status" value="1"/>
</dbReference>